<dbReference type="EMBL" id="CP006850">
    <property type="protein sequence ID" value="AHH15880.1"/>
    <property type="molecule type" value="Genomic_DNA"/>
</dbReference>
<dbReference type="InterPro" id="IPR034733">
    <property type="entry name" value="AcCoA_carboxyl_beta"/>
</dbReference>
<dbReference type="PANTHER" id="PTHR43842:SF2">
    <property type="entry name" value="PROPIONYL-COA CARBOXYLASE BETA CHAIN, MITOCHONDRIAL"/>
    <property type="match status" value="1"/>
</dbReference>
<keyword evidence="5" id="KW-1185">Reference proteome</keyword>
<dbReference type="PATRIC" id="fig|1415166.3.peg.1087"/>
<dbReference type="InterPro" id="IPR051047">
    <property type="entry name" value="AccD/PCCB"/>
</dbReference>
<comment type="similarity">
    <text evidence="1">Belongs to the AccD/PCCB family.</text>
</comment>
<evidence type="ECO:0000313" key="5">
    <source>
        <dbReference type="Proteomes" id="UP000019150"/>
    </source>
</evidence>
<accession>W5T995</accession>
<dbReference type="InterPro" id="IPR011763">
    <property type="entry name" value="COA_CT_C"/>
</dbReference>
<dbReference type="InterPro" id="IPR011762">
    <property type="entry name" value="COA_CT_N"/>
</dbReference>
<dbReference type="InterPro" id="IPR029045">
    <property type="entry name" value="ClpP/crotonase-like_dom_sf"/>
</dbReference>
<gene>
    <name evidence="4" type="ORF">NONO_c10730</name>
</gene>
<dbReference type="GO" id="GO:0004658">
    <property type="term" value="F:propionyl-CoA carboxylase activity"/>
    <property type="evidence" value="ECO:0007669"/>
    <property type="project" value="TreeGrafter"/>
</dbReference>
<protein>
    <submittedName>
        <fullName evidence="4">Acetyl-/propionyl-CoA carboxylase beta subunit</fullName>
    </submittedName>
</protein>
<dbReference type="HOGENOM" id="CLU_018822_6_2_11"/>
<evidence type="ECO:0000256" key="1">
    <source>
        <dbReference type="ARBA" id="ARBA00006102"/>
    </source>
</evidence>
<reference evidence="4 5" key="1">
    <citation type="journal article" date="2014" name="Appl. Environ. Microbiol.">
        <title>Insights into the Microbial Degradation of Rubber and Gutta-Percha by Analysis of the Complete Genome of Nocardia nova SH22a.</title>
        <authorList>
            <person name="Luo Q."/>
            <person name="Hiessl S."/>
            <person name="Poehlein A."/>
            <person name="Daniel R."/>
            <person name="Steinbuchel A."/>
        </authorList>
    </citation>
    <scope>NUCLEOTIDE SEQUENCE [LARGE SCALE GENOMIC DNA]</scope>
    <source>
        <strain evidence="4">SH22a</strain>
    </source>
</reference>
<dbReference type="PANTHER" id="PTHR43842">
    <property type="entry name" value="PROPIONYL-COA CARBOXYLASE BETA CHAIN"/>
    <property type="match status" value="1"/>
</dbReference>
<dbReference type="KEGG" id="nno:NONO_c10730"/>
<sequence>MYRAVAELTELRQSVVNSSAEATARQHDQGKSTARERIEMLLDKGSFQEVESLRRGRGAGFAMAQRRPHTDGVVTGWGTVYGRTVFVYAQDFRILGGALGEAHAAKIHKVMDLAMATGAPLVALNDSAGARIQEGVTALAGFGGIFRRNARASGVIPQLSVMLGPCAGGAAYSPALTDFVFMVRGIAQMFLTGPDVIAAVTGEKVTMEELGGTEVHTRGSGLAHFAYDDEQTCLHDVRLLLSMLPSNSREQPPAAPCTDPADRRNDALYDLVPVDGNRPYDMHAVIEEIVDDGILFEVQDQWASNVVCAFARLDGQVVGIVASQPNALAGALDIAASEKAARFVQTCDCFNIALVTLVDVPGFLPGVGQEHGGVIRHGAKLLSAYCNATVPRISLVLRKAFGGAYIVMDSRSIGADLALAWPTNEIAVMGADGAVEVVCRKELKTAEDPGTLREERIRQYRDELVHPYFAAELGLVDEVIDPADTRSALIRGLAMLRTKHADLPLRKHGNPPL</sequence>
<dbReference type="STRING" id="1415166.NONO_c10730"/>
<dbReference type="Pfam" id="PF01039">
    <property type="entry name" value="Carboxyl_trans"/>
    <property type="match status" value="1"/>
</dbReference>
<dbReference type="OrthoDB" id="9803706at2"/>
<dbReference type="Proteomes" id="UP000019150">
    <property type="component" value="Chromosome"/>
</dbReference>
<dbReference type="PROSITE" id="PS50989">
    <property type="entry name" value="COA_CT_CTER"/>
    <property type="match status" value="1"/>
</dbReference>
<name>W5T995_9NOCA</name>
<organism evidence="4 5">
    <name type="scientific">Nocardia nova SH22a</name>
    <dbReference type="NCBI Taxonomy" id="1415166"/>
    <lineage>
        <taxon>Bacteria</taxon>
        <taxon>Bacillati</taxon>
        <taxon>Actinomycetota</taxon>
        <taxon>Actinomycetes</taxon>
        <taxon>Mycobacteriales</taxon>
        <taxon>Nocardiaceae</taxon>
        <taxon>Nocardia</taxon>
    </lineage>
</organism>
<proteinExistence type="inferred from homology"/>
<dbReference type="eggNOG" id="COG4799">
    <property type="taxonomic scope" value="Bacteria"/>
</dbReference>
<dbReference type="GO" id="GO:0009317">
    <property type="term" value="C:acetyl-CoA carboxylase complex"/>
    <property type="evidence" value="ECO:0007669"/>
    <property type="project" value="TreeGrafter"/>
</dbReference>
<dbReference type="Gene3D" id="3.90.226.10">
    <property type="entry name" value="2-enoyl-CoA Hydratase, Chain A, domain 1"/>
    <property type="match status" value="2"/>
</dbReference>
<evidence type="ECO:0000259" key="2">
    <source>
        <dbReference type="PROSITE" id="PS50980"/>
    </source>
</evidence>
<dbReference type="AlphaFoldDB" id="W5T995"/>
<feature type="domain" description="CoA carboxyltransferase N-terminal" evidence="2">
    <location>
        <begin position="1"/>
        <end position="256"/>
    </location>
</feature>
<evidence type="ECO:0000313" key="4">
    <source>
        <dbReference type="EMBL" id="AHH15880.1"/>
    </source>
</evidence>
<evidence type="ECO:0000259" key="3">
    <source>
        <dbReference type="PROSITE" id="PS50989"/>
    </source>
</evidence>
<dbReference type="SUPFAM" id="SSF52096">
    <property type="entry name" value="ClpP/crotonase"/>
    <property type="match status" value="2"/>
</dbReference>
<feature type="domain" description="CoA carboxyltransferase C-terminal" evidence="3">
    <location>
        <begin position="260"/>
        <end position="507"/>
    </location>
</feature>
<dbReference type="PROSITE" id="PS50980">
    <property type="entry name" value="COA_CT_NTER"/>
    <property type="match status" value="1"/>
</dbReference>
<dbReference type="RefSeq" id="WP_025347400.1">
    <property type="nucleotide sequence ID" value="NZ_CP006850.1"/>
</dbReference>